<dbReference type="InterPro" id="IPR036890">
    <property type="entry name" value="HATPase_C_sf"/>
</dbReference>
<dbReference type="AlphaFoldDB" id="A0A5E8BY00"/>
<dbReference type="InterPro" id="IPR018955">
    <property type="entry name" value="BCDHK/PDK_N"/>
</dbReference>
<dbReference type="Proteomes" id="UP000398389">
    <property type="component" value="Unassembled WGS sequence"/>
</dbReference>
<dbReference type="SUPFAM" id="SSF69012">
    <property type="entry name" value="alpha-ketoacid dehydrogenase kinase, N-terminal domain"/>
    <property type="match status" value="1"/>
</dbReference>
<dbReference type="OrthoDB" id="407390at2759"/>
<dbReference type="EC" id="2.7.11.-" evidence="7"/>
<feature type="domain" description="Histidine kinase/HSP90-like ATPase" evidence="9">
    <location>
        <begin position="282"/>
        <end position="343"/>
    </location>
</feature>
<evidence type="ECO:0000313" key="12">
    <source>
        <dbReference type="Proteomes" id="UP000398389"/>
    </source>
</evidence>
<keyword evidence="12" id="KW-1185">Reference proteome</keyword>
<evidence type="ECO:0000256" key="3">
    <source>
        <dbReference type="ARBA" id="ARBA00022741"/>
    </source>
</evidence>
<dbReference type="InterPro" id="IPR036784">
    <property type="entry name" value="AK/P_DHK_N_sf"/>
</dbReference>
<keyword evidence="5 7" id="KW-0067">ATP-binding</keyword>
<evidence type="ECO:0000259" key="10">
    <source>
        <dbReference type="Pfam" id="PF10436"/>
    </source>
</evidence>
<proteinExistence type="inferred from homology"/>
<accession>A0A5E8BY00</accession>
<feature type="region of interest" description="Disordered" evidence="8">
    <location>
        <begin position="375"/>
        <end position="397"/>
    </location>
</feature>
<evidence type="ECO:0000256" key="4">
    <source>
        <dbReference type="ARBA" id="ARBA00022777"/>
    </source>
</evidence>
<evidence type="ECO:0000313" key="11">
    <source>
        <dbReference type="EMBL" id="VVT53625.1"/>
    </source>
</evidence>
<keyword evidence="2 7" id="KW-0808">Transferase</keyword>
<dbReference type="GO" id="GO:0005524">
    <property type="term" value="F:ATP binding"/>
    <property type="evidence" value="ECO:0007669"/>
    <property type="project" value="UniProtKB-UniRule"/>
</dbReference>
<keyword evidence="4 7" id="KW-0418">Kinase</keyword>
<evidence type="ECO:0000256" key="1">
    <source>
        <dbReference type="ARBA" id="ARBA00006155"/>
    </source>
</evidence>
<dbReference type="Gene3D" id="3.30.565.10">
    <property type="entry name" value="Histidine kinase-like ATPase, C-terminal domain"/>
    <property type="match status" value="1"/>
</dbReference>
<keyword evidence="3 7" id="KW-0547">Nucleotide-binding</keyword>
<name>A0A5E8BY00_9ASCO</name>
<dbReference type="PANTHER" id="PTHR11947:SF25">
    <property type="entry name" value="[PYRUVATE DEHYDROGENASE (ACETYL-TRANSFERRING)] KINASE 2, MITOCHONDRIAL"/>
    <property type="match status" value="1"/>
</dbReference>
<sequence>MLRTTIKHRPPPLPKLIRYWSDFAHHAEPGSLGSQLVSYTYPRGSTLINSRHFYQNTVLMEWVQRDPRPVSLRQLAFFGRRLTRDKLLASANFVQQELPTRLAHRIRDMQVLPFGAVSNPHLCSVYEMYYTAFDQFRRFSKINTLEDNERFCGLLNKLLNDHLTVIPKLVMGAIECSMANSIDSLRLDSFMSSILRSRISRRVIAEQHLALSSAFATPAANTSHADDPSYIGAVFLQCSAKEAVQSCGSRASELIQDLYPNALMPEIIIEGSEDARFPYMQSHLDYILGELLRNSIEATVKNHEGKKSPPPIVVSISNTHESVLIRVSDQGGGIAPEILPYIWSFSKGPQMEHRLDNFKQVPTFAGLLQEVATEEEQLEQKLSHKHGKSSPLHPLSDKERDEMMASLSSLMSRPPHLKLGMGLPLSKVYVEYWDGHIDLHSLEGYGCDVFLRISRLGNQSERLQLDRV</sequence>
<evidence type="ECO:0000256" key="5">
    <source>
        <dbReference type="ARBA" id="ARBA00022840"/>
    </source>
</evidence>
<dbReference type="GO" id="GO:0004740">
    <property type="term" value="F:pyruvate dehydrogenase (acetyl-transferring) kinase activity"/>
    <property type="evidence" value="ECO:0007669"/>
    <property type="project" value="TreeGrafter"/>
</dbReference>
<dbReference type="EMBL" id="CABVLU010000003">
    <property type="protein sequence ID" value="VVT53625.1"/>
    <property type="molecule type" value="Genomic_DNA"/>
</dbReference>
<feature type="domain" description="Branched-chain alpha-ketoacid dehydrogenase kinase/Pyruvate dehydrogenase kinase N-terminal" evidence="10">
    <location>
        <begin position="69"/>
        <end position="234"/>
    </location>
</feature>
<evidence type="ECO:0000259" key="9">
    <source>
        <dbReference type="Pfam" id="PF02518"/>
    </source>
</evidence>
<protein>
    <recommendedName>
        <fullName evidence="7">Protein-serine/threonine kinase</fullName>
        <ecNumber evidence="7">2.7.11.-</ecNumber>
    </recommendedName>
</protein>
<organism evidence="11 12">
    <name type="scientific">Magnusiomyces paraingens</name>
    <dbReference type="NCBI Taxonomy" id="2606893"/>
    <lineage>
        <taxon>Eukaryota</taxon>
        <taxon>Fungi</taxon>
        <taxon>Dikarya</taxon>
        <taxon>Ascomycota</taxon>
        <taxon>Saccharomycotina</taxon>
        <taxon>Dipodascomycetes</taxon>
        <taxon>Dipodascales</taxon>
        <taxon>Dipodascaceae</taxon>
        <taxon>Magnusiomyces</taxon>
    </lineage>
</organism>
<evidence type="ECO:0000256" key="2">
    <source>
        <dbReference type="ARBA" id="ARBA00022679"/>
    </source>
</evidence>
<gene>
    <name evidence="11" type="ORF">SAPINGB_P003668</name>
</gene>
<dbReference type="InterPro" id="IPR039028">
    <property type="entry name" value="BCKD/PDK"/>
</dbReference>
<dbReference type="Pfam" id="PF02518">
    <property type="entry name" value="HATPase_c"/>
    <property type="match status" value="1"/>
</dbReference>
<dbReference type="GO" id="GO:0010906">
    <property type="term" value="P:regulation of glucose metabolic process"/>
    <property type="evidence" value="ECO:0007669"/>
    <property type="project" value="TreeGrafter"/>
</dbReference>
<dbReference type="Gene3D" id="1.20.140.20">
    <property type="entry name" value="Alpha-ketoacid/pyruvate dehydrogenase kinase, N-terminal domain"/>
    <property type="match status" value="1"/>
</dbReference>
<evidence type="ECO:0000256" key="6">
    <source>
        <dbReference type="ARBA" id="ARBA00023128"/>
    </source>
</evidence>
<dbReference type="PANTHER" id="PTHR11947">
    <property type="entry name" value="PYRUVATE DEHYDROGENASE KINASE"/>
    <property type="match status" value="1"/>
</dbReference>
<comment type="subcellular location">
    <subcellularLocation>
        <location evidence="7">Mitochondrion matrix</location>
    </subcellularLocation>
</comment>
<dbReference type="GO" id="GO:0005759">
    <property type="term" value="C:mitochondrial matrix"/>
    <property type="evidence" value="ECO:0007669"/>
    <property type="project" value="UniProtKB-SubCell"/>
</dbReference>
<dbReference type="InterPro" id="IPR003594">
    <property type="entry name" value="HATPase_dom"/>
</dbReference>
<evidence type="ECO:0000256" key="8">
    <source>
        <dbReference type="SAM" id="MobiDB-lite"/>
    </source>
</evidence>
<dbReference type="SUPFAM" id="SSF55874">
    <property type="entry name" value="ATPase domain of HSP90 chaperone/DNA topoisomerase II/histidine kinase"/>
    <property type="match status" value="2"/>
</dbReference>
<comment type="similarity">
    <text evidence="1 7">Belongs to the PDK/BCKDK protein kinase family.</text>
</comment>
<dbReference type="GeneID" id="43582484"/>
<reference evidence="11 12" key="1">
    <citation type="submission" date="2019-09" db="EMBL/GenBank/DDBJ databases">
        <authorList>
            <person name="Brejova B."/>
        </authorList>
    </citation>
    <scope>NUCLEOTIDE SEQUENCE [LARGE SCALE GENOMIC DNA]</scope>
</reference>
<keyword evidence="6 7" id="KW-0496">Mitochondrion</keyword>
<dbReference type="Pfam" id="PF10436">
    <property type="entry name" value="BCDHK_Adom3"/>
    <property type="match status" value="1"/>
</dbReference>
<evidence type="ECO:0000256" key="7">
    <source>
        <dbReference type="RuleBase" id="RU366032"/>
    </source>
</evidence>
<dbReference type="RefSeq" id="XP_031854275.1">
    <property type="nucleotide sequence ID" value="XM_031998384.1"/>
</dbReference>